<organism evidence="1 2">
    <name type="scientific">Methanofollis formosanus</name>
    <dbReference type="NCBI Taxonomy" id="299308"/>
    <lineage>
        <taxon>Archaea</taxon>
        <taxon>Methanobacteriati</taxon>
        <taxon>Methanobacteriota</taxon>
        <taxon>Stenosarchaea group</taxon>
        <taxon>Methanomicrobia</taxon>
        <taxon>Methanomicrobiales</taxon>
        <taxon>Methanomicrobiaceae</taxon>
        <taxon>Methanofollis</taxon>
    </lineage>
</organism>
<reference evidence="1" key="1">
    <citation type="journal article" date="2005" name="Int. J. Syst. Evol. Microbiol.">
        <title>Methanofollis formosanus sp. nov., isolated from a fish pond.</title>
        <authorList>
            <person name="Wu S.Y."/>
            <person name="Chen S.C."/>
            <person name="Lai M.C."/>
        </authorList>
    </citation>
    <scope>NUCLEOTIDE SEQUENCE</scope>
    <source>
        <strain evidence="1">ML15</strain>
    </source>
</reference>
<dbReference type="Proteomes" id="UP000826709">
    <property type="component" value="Chromosome"/>
</dbReference>
<evidence type="ECO:0000313" key="2">
    <source>
        <dbReference type="Proteomes" id="UP000826709"/>
    </source>
</evidence>
<evidence type="ECO:0000313" key="1">
    <source>
        <dbReference type="EMBL" id="QYZ80147.1"/>
    </source>
</evidence>
<gene>
    <name evidence="1" type="ORF">E2N92_12270</name>
</gene>
<proteinExistence type="predicted"/>
<name>A0A8G1EHM1_9EURY</name>
<sequence>MSGDDREVRGGRGDQHLCRAREREPDRVYCVSLDDVARNDENVNPRNRLAVGMTPTWTGAEERAISYQQERV</sequence>
<dbReference type="AlphaFoldDB" id="A0A8G1EHM1"/>
<dbReference type="KEGG" id="mfk:E2N92_12270"/>
<reference evidence="1" key="2">
    <citation type="submission" date="2019-03" db="EMBL/GenBank/DDBJ databases">
        <authorList>
            <person name="Chen S.-C."/>
            <person name="Wu S.-Y."/>
            <person name="Lai M.-C."/>
        </authorList>
    </citation>
    <scope>NUCLEOTIDE SEQUENCE</scope>
    <source>
        <strain evidence="1">ML15</strain>
    </source>
</reference>
<dbReference type="EMBL" id="CP037968">
    <property type="protein sequence ID" value="QYZ80147.1"/>
    <property type="molecule type" value="Genomic_DNA"/>
</dbReference>
<protein>
    <submittedName>
        <fullName evidence="1">Uncharacterized protein</fullName>
    </submittedName>
</protein>
<keyword evidence="2" id="KW-1185">Reference proteome</keyword>
<accession>A0A8G1EHM1</accession>